<evidence type="ECO:0008006" key="3">
    <source>
        <dbReference type="Google" id="ProtNLM"/>
    </source>
</evidence>
<comment type="caution">
    <text evidence="1">The sequence shown here is derived from an EMBL/GenBank/DDBJ whole genome shotgun (WGS) entry which is preliminary data.</text>
</comment>
<dbReference type="RefSeq" id="WP_189249713.1">
    <property type="nucleotide sequence ID" value="NZ_BMQJ01000017.1"/>
</dbReference>
<dbReference type="EMBL" id="BMQJ01000017">
    <property type="protein sequence ID" value="GGQ20863.1"/>
    <property type="molecule type" value="Genomic_DNA"/>
</dbReference>
<name>A0ABQ2RCH0_9ACTN</name>
<dbReference type="Proteomes" id="UP000611554">
    <property type="component" value="Unassembled WGS sequence"/>
</dbReference>
<sequence>MDKRTTPTADRPADVEVPAWLTGPCPAWCSALHSASDHPDDRHHDGVSAAVELTTMDFINYGAPTRPNYRPQVALIDLIQGYREAEPRVCVVEGSDRFLFYLSLAEAEEFAGHLLQLVATARGESDPS</sequence>
<reference evidence="2" key="1">
    <citation type="journal article" date="2019" name="Int. J. Syst. Evol. Microbiol.">
        <title>The Global Catalogue of Microorganisms (GCM) 10K type strain sequencing project: providing services to taxonomists for standard genome sequencing and annotation.</title>
        <authorList>
            <consortium name="The Broad Institute Genomics Platform"/>
            <consortium name="The Broad Institute Genome Sequencing Center for Infectious Disease"/>
            <person name="Wu L."/>
            <person name="Ma J."/>
        </authorList>
    </citation>
    <scope>NUCLEOTIDE SEQUENCE [LARGE SCALE GENOMIC DNA]</scope>
    <source>
        <strain evidence="2">JCM 3115</strain>
    </source>
</reference>
<dbReference type="Pfam" id="PF21848">
    <property type="entry name" value="DUF6907"/>
    <property type="match status" value="1"/>
</dbReference>
<proteinExistence type="predicted"/>
<evidence type="ECO:0000313" key="2">
    <source>
        <dbReference type="Proteomes" id="UP000611554"/>
    </source>
</evidence>
<accession>A0ABQ2RCH0</accession>
<organism evidence="1 2">
    <name type="scientific">Streptosporangium pseudovulgare</name>
    <dbReference type="NCBI Taxonomy" id="35765"/>
    <lineage>
        <taxon>Bacteria</taxon>
        <taxon>Bacillati</taxon>
        <taxon>Actinomycetota</taxon>
        <taxon>Actinomycetes</taxon>
        <taxon>Streptosporangiales</taxon>
        <taxon>Streptosporangiaceae</taxon>
        <taxon>Streptosporangium</taxon>
    </lineage>
</organism>
<gene>
    <name evidence="1" type="ORF">GCM10010140_58910</name>
</gene>
<keyword evidence="2" id="KW-1185">Reference proteome</keyword>
<protein>
    <recommendedName>
        <fullName evidence="3">DUF5753 domain-containing protein</fullName>
    </recommendedName>
</protein>
<dbReference type="InterPro" id="IPR054202">
    <property type="entry name" value="DUF6907"/>
</dbReference>
<evidence type="ECO:0000313" key="1">
    <source>
        <dbReference type="EMBL" id="GGQ20863.1"/>
    </source>
</evidence>